<keyword evidence="3" id="KW-1185">Reference proteome</keyword>
<name>A0AAV7RF36_PLEWA</name>
<dbReference type="EMBL" id="JANPWB010000009">
    <property type="protein sequence ID" value="KAJ1150212.1"/>
    <property type="molecule type" value="Genomic_DNA"/>
</dbReference>
<evidence type="ECO:0000256" key="1">
    <source>
        <dbReference type="SAM" id="MobiDB-lite"/>
    </source>
</evidence>
<protein>
    <submittedName>
        <fullName evidence="2">Uncharacterized protein</fullName>
    </submittedName>
</protein>
<sequence>MHRTWRGWNGENYCTYDNYEKDQAGGQFDEESSHSMLEEKYEKSRGRTAILPSVTALGYITSVIAAMEMELIKTDNISKAERKGSVRQRGLNAIRKTITLKLQVDYRASEKVNGMQSSPEEPEDDNLHE</sequence>
<comment type="caution">
    <text evidence="2">The sequence shown here is derived from an EMBL/GenBank/DDBJ whole genome shotgun (WGS) entry which is preliminary data.</text>
</comment>
<organism evidence="2 3">
    <name type="scientific">Pleurodeles waltl</name>
    <name type="common">Iberian ribbed newt</name>
    <dbReference type="NCBI Taxonomy" id="8319"/>
    <lineage>
        <taxon>Eukaryota</taxon>
        <taxon>Metazoa</taxon>
        <taxon>Chordata</taxon>
        <taxon>Craniata</taxon>
        <taxon>Vertebrata</taxon>
        <taxon>Euteleostomi</taxon>
        <taxon>Amphibia</taxon>
        <taxon>Batrachia</taxon>
        <taxon>Caudata</taxon>
        <taxon>Salamandroidea</taxon>
        <taxon>Salamandridae</taxon>
        <taxon>Pleurodelinae</taxon>
        <taxon>Pleurodeles</taxon>
    </lineage>
</organism>
<dbReference type="Proteomes" id="UP001066276">
    <property type="component" value="Chromosome 5"/>
</dbReference>
<evidence type="ECO:0000313" key="3">
    <source>
        <dbReference type="Proteomes" id="UP001066276"/>
    </source>
</evidence>
<feature type="compositionally biased region" description="Acidic residues" evidence="1">
    <location>
        <begin position="120"/>
        <end position="129"/>
    </location>
</feature>
<dbReference type="AlphaFoldDB" id="A0AAV7RF36"/>
<feature type="region of interest" description="Disordered" evidence="1">
    <location>
        <begin position="109"/>
        <end position="129"/>
    </location>
</feature>
<gene>
    <name evidence="2" type="ORF">NDU88_003008</name>
</gene>
<accession>A0AAV7RF36</accession>
<proteinExistence type="predicted"/>
<reference evidence="2" key="1">
    <citation type="journal article" date="2022" name="bioRxiv">
        <title>Sequencing and chromosome-scale assembly of the giantPleurodeles waltlgenome.</title>
        <authorList>
            <person name="Brown T."/>
            <person name="Elewa A."/>
            <person name="Iarovenko S."/>
            <person name="Subramanian E."/>
            <person name="Araus A.J."/>
            <person name="Petzold A."/>
            <person name="Susuki M."/>
            <person name="Suzuki K.-i.T."/>
            <person name="Hayashi T."/>
            <person name="Toyoda A."/>
            <person name="Oliveira C."/>
            <person name="Osipova E."/>
            <person name="Leigh N.D."/>
            <person name="Simon A."/>
            <person name="Yun M.H."/>
        </authorList>
    </citation>
    <scope>NUCLEOTIDE SEQUENCE</scope>
    <source>
        <strain evidence="2">20211129_DDA</strain>
        <tissue evidence="2">Liver</tissue>
    </source>
</reference>
<evidence type="ECO:0000313" key="2">
    <source>
        <dbReference type="EMBL" id="KAJ1150212.1"/>
    </source>
</evidence>